<dbReference type="EMBL" id="BRXE01000056">
    <property type="protein sequence ID" value="GLB84638.1"/>
    <property type="molecule type" value="Genomic_DNA"/>
</dbReference>
<evidence type="ECO:0000313" key="2">
    <source>
        <dbReference type="EMBL" id="GLD33272.1"/>
    </source>
</evidence>
<proteinExistence type="predicted"/>
<name>A0A9P3V1U5_9MYCO</name>
<sequence>MTIETDIDFSSLPQVDQAATPPVGRRPRFEGDVSELPDRACWALQHLLTRRYISAEADADIYSWVVEYRAQLSVRLSELDLQLRITDGTEIAFIEQARYESARGIKLLRREPLGTYDSILALHLAQMMRASGGQAVLISREEMHGLFSGVLNDTDRDAVTFAARIDGAIARLTGLEILRRSRDDDDSYTISPVITAIMTASVITELQQQFEQLLSGGIPQETDDEAEPDDD</sequence>
<reference evidence="2" key="1">
    <citation type="submission" date="2022-08" db="EMBL/GenBank/DDBJ databases">
        <title>Mycobacterium kiyosense sp. nov., scotochromogenic slow-glowing species isolated from respiratory specimens.</title>
        <authorList>
            <person name="Fukano H."/>
            <person name="Kazumi Y."/>
            <person name="Sakagami N."/>
            <person name="Ato M."/>
            <person name="Mitarai S."/>
            <person name="Hoshino Y."/>
        </authorList>
    </citation>
    <scope>NUCLEOTIDE SEQUENCE</scope>
    <source>
        <strain evidence="2">1413</strain>
        <strain evidence="1">SRL2020-028</strain>
    </source>
</reference>
<comment type="caution">
    <text evidence="2">The sequence shown here is derived from an EMBL/GenBank/DDBJ whole genome shotgun (WGS) entry which is preliminary data.</text>
</comment>
<dbReference type="EMBL" id="BRZI01000072">
    <property type="protein sequence ID" value="GLD33272.1"/>
    <property type="molecule type" value="Genomic_DNA"/>
</dbReference>
<dbReference type="Proteomes" id="UP001064782">
    <property type="component" value="Unassembled WGS sequence"/>
</dbReference>
<evidence type="ECO:0000313" key="3">
    <source>
        <dbReference type="Proteomes" id="UP001064782"/>
    </source>
</evidence>
<dbReference type="RefSeq" id="WP_236975262.1">
    <property type="nucleotide sequence ID" value="NZ_BRXE01000056.1"/>
</dbReference>
<dbReference type="InterPro" id="IPR025449">
    <property type="entry name" value="JetB"/>
</dbReference>
<dbReference type="AlphaFoldDB" id="A0A9P3V1U5"/>
<dbReference type="GeneID" id="83631395"/>
<protein>
    <recommendedName>
        <fullName evidence="4">DUF4194 domain-containing protein</fullName>
    </recommendedName>
</protein>
<organism evidence="2 3">
    <name type="scientific">Mycobacterium kiyosense</name>
    <dbReference type="NCBI Taxonomy" id="2871094"/>
    <lineage>
        <taxon>Bacteria</taxon>
        <taxon>Bacillati</taxon>
        <taxon>Actinomycetota</taxon>
        <taxon>Actinomycetes</taxon>
        <taxon>Mycobacteriales</taxon>
        <taxon>Mycobacteriaceae</taxon>
        <taxon>Mycobacterium</taxon>
    </lineage>
</organism>
<keyword evidence="3" id="KW-1185">Reference proteome</keyword>
<dbReference type="Proteomes" id="UP001165663">
    <property type="component" value="Unassembled WGS sequence"/>
</dbReference>
<evidence type="ECO:0000313" key="1">
    <source>
        <dbReference type="EMBL" id="GLB84638.1"/>
    </source>
</evidence>
<dbReference type="Pfam" id="PF13835">
    <property type="entry name" value="DUF4194"/>
    <property type="match status" value="1"/>
</dbReference>
<accession>A0A9P3V1U5</accession>
<gene>
    <name evidence="2" type="ORF">Mkiyose1413_51550</name>
    <name evidence="1" type="ORF">SRL2020028_38940</name>
</gene>
<evidence type="ECO:0008006" key="4">
    <source>
        <dbReference type="Google" id="ProtNLM"/>
    </source>
</evidence>